<keyword evidence="2" id="KW-0689">Ribosomal protein</keyword>
<evidence type="ECO:0000256" key="1">
    <source>
        <dbReference type="SAM" id="MobiDB-lite"/>
    </source>
</evidence>
<accession>A0A5A7PY63</accession>
<evidence type="ECO:0000313" key="2">
    <source>
        <dbReference type="EMBL" id="GER37809.1"/>
    </source>
</evidence>
<dbReference type="OrthoDB" id="1917400at2759"/>
<gene>
    <name evidence="2" type="ORF">STAS_14236</name>
</gene>
<proteinExistence type="predicted"/>
<reference evidence="3" key="1">
    <citation type="journal article" date="2019" name="Curr. Biol.">
        <title>Genome Sequence of Striga asiatica Provides Insight into the Evolution of Plant Parasitism.</title>
        <authorList>
            <person name="Yoshida S."/>
            <person name="Kim S."/>
            <person name="Wafula E.K."/>
            <person name="Tanskanen J."/>
            <person name="Kim Y.M."/>
            <person name="Honaas L."/>
            <person name="Yang Z."/>
            <person name="Spallek T."/>
            <person name="Conn C.E."/>
            <person name="Ichihashi Y."/>
            <person name="Cheong K."/>
            <person name="Cui S."/>
            <person name="Der J.P."/>
            <person name="Gundlach H."/>
            <person name="Jiao Y."/>
            <person name="Hori C."/>
            <person name="Ishida J.K."/>
            <person name="Kasahara H."/>
            <person name="Kiba T."/>
            <person name="Kim M.S."/>
            <person name="Koo N."/>
            <person name="Laohavisit A."/>
            <person name="Lee Y.H."/>
            <person name="Lumba S."/>
            <person name="McCourt P."/>
            <person name="Mortimer J.C."/>
            <person name="Mutuku J.M."/>
            <person name="Nomura T."/>
            <person name="Sasaki-Sekimoto Y."/>
            <person name="Seto Y."/>
            <person name="Wang Y."/>
            <person name="Wakatake T."/>
            <person name="Sakakibara H."/>
            <person name="Demura T."/>
            <person name="Yamaguchi S."/>
            <person name="Yoneyama K."/>
            <person name="Manabe R.I."/>
            <person name="Nelson D.C."/>
            <person name="Schulman A.H."/>
            <person name="Timko M.P."/>
            <person name="dePamphilis C.W."/>
            <person name="Choi D."/>
            <person name="Shirasu K."/>
        </authorList>
    </citation>
    <scope>NUCLEOTIDE SEQUENCE [LARGE SCALE GENOMIC DNA]</scope>
    <source>
        <strain evidence="3">cv. UVA1</strain>
    </source>
</reference>
<dbReference type="GO" id="GO:0005840">
    <property type="term" value="C:ribosome"/>
    <property type="evidence" value="ECO:0007669"/>
    <property type="project" value="UniProtKB-KW"/>
</dbReference>
<comment type="caution">
    <text evidence="2">The sequence shown here is derived from an EMBL/GenBank/DDBJ whole genome shotgun (WGS) entry which is preliminary data.</text>
</comment>
<dbReference type="PANTHER" id="PTHR34666:SF1">
    <property type="entry name" value="OS02G0554800 PROTEIN"/>
    <property type="match status" value="1"/>
</dbReference>
<dbReference type="AlphaFoldDB" id="A0A5A7PY63"/>
<evidence type="ECO:0000313" key="3">
    <source>
        <dbReference type="Proteomes" id="UP000325081"/>
    </source>
</evidence>
<protein>
    <submittedName>
        <fullName evidence="2">Mitochondrial ribosomal protein of the small subunit</fullName>
    </submittedName>
</protein>
<dbReference type="Proteomes" id="UP000325081">
    <property type="component" value="Unassembled WGS sequence"/>
</dbReference>
<dbReference type="EMBL" id="BKCP01005405">
    <property type="protein sequence ID" value="GER37809.1"/>
    <property type="molecule type" value="Genomic_DNA"/>
</dbReference>
<dbReference type="PANTHER" id="PTHR34666">
    <property type="entry name" value="EXPRESSED PROTEIN"/>
    <property type="match status" value="1"/>
</dbReference>
<sequence length="167" mass="19064">MANLEEDSSLEFKKIDNFRKDEEEKMDVLWENLNDECSRNSDYNGCPSPEKGLQISCRKPLRLLTAGGHIFSGKKPIIFVFIKVVKKVLSMQSSTHRIKKQHGDSSRTAKSPFLDPNPPYTDPLTGQPNNPRFLHLRKLRRQKNSPEVATSGSTSRHVITVRGLLYR</sequence>
<organism evidence="2 3">
    <name type="scientific">Striga asiatica</name>
    <name type="common">Asiatic witchweed</name>
    <name type="synonym">Buchnera asiatica</name>
    <dbReference type="NCBI Taxonomy" id="4170"/>
    <lineage>
        <taxon>Eukaryota</taxon>
        <taxon>Viridiplantae</taxon>
        <taxon>Streptophyta</taxon>
        <taxon>Embryophyta</taxon>
        <taxon>Tracheophyta</taxon>
        <taxon>Spermatophyta</taxon>
        <taxon>Magnoliopsida</taxon>
        <taxon>eudicotyledons</taxon>
        <taxon>Gunneridae</taxon>
        <taxon>Pentapetalae</taxon>
        <taxon>asterids</taxon>
        <taxon>lamiids</taxon>
        <taxon>Lamiales</taxon>
        <taxon>Orobanchaceae</taxon>
        <taxon>Buchnereae</taxon>
        <taxon>Striga</taxon>
    </lineage>
</organism>
<keyword evidence="3" id="KW-1185">Reference proteome</keyword>
<name>A0A5A7PY63_STRAF</name>
<keyword evidence="2" id="KW-0687">Ribonucleoprotein</keyword>
<feature type="region of interest" description="Disordered" evidence="1">
    <location>
        <begin position="96"/>
        <end position="131"/>
    </location>
</feature>